<keyword evidence="2" id="KW-1133">Transmembrane helix</keyword>
<name>A0A251X7E9_9GAMM</name>
<gene>
    <name evidence="3" type="ORF">TPSD3_05805</name>
</gene>
<accession>A0A251X7E9</accession>
<keyword evidence="2" id="KW-0472">Membrane</keyword>
<dbReference type="NCBIfam" id="TIGR03505">
    <property type="entry name" value="FimV_core"/>
    <property type="match status" value="1"/>
</dbReference>
<reference evidence="3 4" key="1">
    <citation type="submission" date="2016-12" db="EMBL/GenBank/DDBJ databases">
        <title>Thioflexothrix psekupsii D3 genome sequencing and assembly.</title>
        <authorList>
            <person name="Fomenkov A."/>
            <person name="Vincze T."/>
            <person name="Grabovich M."/>
            <person name="Anton B.P."/>
            <person name="Dubinina G."/>
            <person name="Orlova M."/>
            <person name="Belousova E."/>
            <person name="Roberts R.J."/>
        </authorList>
    </citation>
    <scope>NUCLEOTIDE SEQUENCE [LARGE SCALE GENOMIC DNA]</scope>
    <source>
        <strain evidence="3">D3</strain>
    </source>
</reference>
<keyword evidence="2" id="KW-0812">Transmembrane</keyword>
<feature type="compositionally biased region" description="Pro residues" evidence="1">
    <location>
        <begin position="187"/>
        <end position="198"/>
    </location>
</feature>
<sequence length="480" mass="54429">MYLVLIVGLLQLPYLLAQPLATDSIEIYGPIKSGELLWDIALKLRPNDTVSRYQTMQAILAVNPHAFSVECNSNSPLKTGELLRIPTIQEIQKLTAAEARRQFSEQTEQWRAARKSGEEIQCPRSTSVAAVERVETVVTETRPVATPPAAVPETISQRQEQRPPLSPILSLPPPHRVEQTTVTTEVQPPPPIPPTPPPSPVFVELPKPEMSYLTWLEQSAWVSELKNSMPQLPLWIIVTILGLLLIIVVLLFMLILLLLRRAKNPSPPAPHYPIDTVKSFSPENNAPPKMSSAVWGELPTKKSESARGFSQPPIPPYDFIEQQLAHIRSCLANEGETQAVRILLHEVMTRGTQQQQAQAEQLLDIARKMHWLEERSPRHTDENTENPAPQQEEDYFPLQRYLPEEQARIFEIIDKIFGLLDKELSANGQLVEAYMNRYQREDFWDTRQYKVIDKVQTPLVDPDSQTESKGRDPKTAPRHL</sequence>
<comment type="caution">
    <text evidence="3">The sequence shown here is derived from an EMBL/GenBank/DDBJ whole genome shotgun (WGS) entry which is preliminary data.</text>
</comment>
<feature type="compositionally biased region" description="Basic and acidic residues" evidence="1">
    <location>
        <begin position="466"/>
        <end position="480"/>
    </location>
</feature>
<dbReference type="InterPro" id="IPR020012">
    <property type="entry name" value="LysM_FimV"/>
</dbReference>
<evidence type="ECO:0008006" key="5">
    <source>
        <dbReference type="Google" id="ProtNLM"/>
    </source>
</evidence>
<feature type="compositionally biased region" description="Pro residues" evidence="1">
    <location>
        <begin position="164"/>
        <end position="174"/>
    </location>
</feature>
<keyword evidence="4" id="KW-1185">Reference proteome</keyword>
<dbReference type="EMBL" id="MSLT01000012">
    <property type="protein sequence ID" value="OUD13860.1"/>
    <property type="molecule type" value="Genomic_DNA"/>
</dbReference>
<organism evidence="3 4">
    <name type="scientific">Thioflexithrix psekupsensis</name>
    <dbReference type="NCBI Taxonomy" id="1570016"/>
    <lineage>
        <taxon>Bacteria</taxon>
        <taxon>Pseudomonadati</taxon>
        <taxon>Pseudomonadota</taxon>
        <taxon>Gammaproteobacteria</taxon>
        <taxon>Thiotrichales</taxon>
        <taxon>Thioflexithrix</taxon>
    </lineage>
</organism>
<evidence type="ECO:0000256" key="1">
    <source>
        <dbReference type="SAM" id="MobiDB-lite"/>
    </source>
</evidence>
<protein>
    <recommendedName>
        <fullName evidence="5">LysM domain-containing protein</fullName>
    </recommendedName>
</protein>
<evidence type="ECO:0000313" key="3">
    <source>
        <dbReference type="EMBL" id="OUD13860.1"/>
    </source>
</evidence>
<evidence type="ECO:0000256" key="2">
    <source>
        <dbReference type="SAM" id="Phobius"/>
    </source>
</evidence>
<proteinExistence type="predicted"/>
<feature type="region of interest" description="Disordered" evidence="1">
    <location>
        <begin position="456"/>
        <end position="480"/>
    </location>
</feature>
<evidence type="ECO:0000313" key="4">
    <source>
        <dbReference type="Proteomes" id="UP000194798"/>
    </source>
</evidence>
<dbReference type="AlphaFoldDB" id="A0A251X7E9"/>
<dbReference type="Proteomes" id="UP000194798">
    <property type="component" value="Unassembled WGS sequence"/>
</dbReference>
<feature type="transmembrane region" description="Helical" evidence="2">
    <location>
        <begin position="232"/>
        <end position="259"/>
    </location>
</feature>
<feature type="region of interest" description="Disordered" evidence="1">
    <location>
        <begin position="143"/>
        <end position="198"/>
    </location>
</feature>